<keyword evidence="3" id="KW-1185">Reference proteome</keyword>
<keyword evidence="1" id="KW-0472">Membrane</keyword>
<feature type="transmembrane region" description="Helical" evidence="1">
    <location>
        <begin position="56"/>
        <end position="79"/>
    </location>
</feature>
<name>A0ABV9Z520_9HYPH</name>
<evidence type="ECO:0000256" key="1">
    <source>
        <dbReference type="SAM" id="Phobius"/>
    </source>
</evidence>
<sequence length="132" mass="13826">MIRSTTAWRPSKSSALILVVVGALSLSLALYTRYWIIEPSAVGLACQAGAKTLTCFYRGGVIFLFEYLVLGSIAVAAAAITLARPSVLGFAIALAFGLYGVVVQNTQLSALALALLPLVFARPARATKPQPG</sequence>
<keyword evidence="1" id="KW-0812">Transmembrane</keyword>
<reference evidence="3" key="1">
    <citation type="journal article" date="2019" name="Int. J. Syst. Evol. Microbiol.">
        <title>The Global Catalogue of Microorganisms (GCM) 10K type strain sequencing project: providing services to taxonomists for standard genome sequencing and annotation.</title>
        <authorList>
            <consortium name="The Broad Institute Genomics Platform"/>
            <consortium name="The Broad Institute Genome Sequencing Center for Infectious Disease"/>
            <person name="Wu L."/>
            <person name="Ma J."/>
        </authorList>
    </citation>
    <scope>NUCLEOTIDE SEQUENCE [LARGE SCALE GENOMIC DNA]</scope>
    <source>
        <strain evidence="3">CGMCC 1.16444</strain>
    </source>
</reference>
<comment type="caution">
    <text evidence="2">The sequence shown here is derived from an EMBL/GenBank/DDBJ whole genome shotgun (WGS) entry which is preliminary data.</text>
</comment>
<evidence type="ECO:0000313" key="2">
    <source>
        <dbReference type="EMBL" id="MFC5068772.1"/>
    </source>
</evidence>
<organism evidence="2 3">
    <name type="scientific">Flaviflagellibacter deserti</name>
    <dbReference type="NCBI Taxonomy" id="2267266"/>
    <lineage>
        <taxon>Bacteria</taxon>
        <taxon>Pseudomonadati</taxon>
        <taxon>Pseudomonadota</taxon>
        <taxon>Alphaproteobacteria</taxon>
        <taxon>Hyphomicrobiales</taxon>
        <taxon>Flaviflagellibacter</taxon>
    </lineage>
</organism>
<feature type="transmembrane region" description="Helical" evidence="1">
    <location>
        <begin position="15"/>
        <end position="36"/>
    </location>
</feature>
<dbReference type="Proteomes" id="UP001595796">
    <property type="component" value="Unassembled WGS sequence"/>
</dbReference>
<feature type="transmembrane region" description="Helical" evidence="1">
    <location>
        <begin position="108"/>
        <end position="124"/>
    </location>
</feature>
<gene>
    <name evidence="2" type="ORF">ACFPFW_12205</name>
</gene>
<keyword evidence="1" id="KW-1133">Transmembrane helix</keyword>
<proteinExistence type="predicted"/>
<accession>A0ABV9Z520</accession>
<dbReference type="EMBL" id="JBHSJF010000006">
    <property type="protein sequence ID" value="MFC5068772.1"/>
    <property type="molecule type" value="Genomic_DNA"/>
</dbReference>
<evidence type="ECO:0008006" key="4">
    <source>
        <dbReference type="Google" id="ProtNLM"/>
    </source>
</evidence>
<protein>
    <recommendedName>
        <fullName evidence="4">DoxX-like protein</fullName>
    </recommendedName>
</protein>
<dbReference type="RefSeq" id="WP_114956041.1">
    <property type="nucleotide sequence ID" value="NZ_JBHSJF010000006.1"/>
</dbReference>
<evidence type="ECO:0000313" key="3">
    <source>
        <dbReference type="Proteomes" id="UP001595796"/>
    </source>
</evidence>